<evidence type="ECO:0008006" key="5">
    <source>
        <dbReference type="Google" id="ProtNLM"/>
    </source>
</evidence>
<comment type="caution">
    <text evidence="3">The sequence shown here is derived from an EMBL/GenBank/DDBJ whole genome shotgun (WGS) entry which is preliminary data.</text>
</comment>
<dbReference type="Proteomes" id="UP001163828">
    <property type="component" value="Unassembled WGS sequence"/>
</dbReference>
<feature type="compositionally biased region" description="Polar residues" evidence="1">
    <location>
        <begin position="163"/>
        <end position="175"/>
    </location>
</feature>
<name>A0ABQ8QK49_9AGAR</name>
<keyword evidence="2" id="KW-1133">Transmembrane helix</keyword>
<sequence>MASTSRFKTSSPQSIPLATSTSASSLGKGKRKVDEVDGEGEDILNGPVEQQQRRNMHRATFADEPRKYRTSTSSHTTSNARRKRARLSSGTSFPTNQTVSEHGVRAPSRAGSHRRHAPYAASSASRGSHTPPQSSVKAGSVSSHQQHSVRYAGQPQRARHPSSTRASSKRGSVSQASIPISALISPHAPSISLRPSTAYHMRDPRKPPPVHPTPWSLSFPSADWIEGGGSPIHAWLFFLGFVLFPAWWIAGLFIAVPKTRTLGGDSGPEEKSVVLDDPQVEHDAKSWRKRCRVMAAISLFTYVPFIVLVVIFVPRS</sequence>
<evidence type="ECO:0000313" key="4">
    <source>
        <dbReference type="Proteomes" id="UP001163828"/>
    </source>
</evidence>
<feature type="transmembrane region" description="Helical" evidence="2">
    <location>
        <begin position="293"/>
        <end position="313"/>
    </location>
</feature>
<organism evidence="3 4">
    <name type="scientific">Lentinula boryana</name>
    <dbReference type="NCBI Taxonomy" id="40481"/>
    <lineage>
        <taxon>Eukaryota</taxon>
        <taxon>Fungi</taxon>
        <taxon>Dikarya</taxon>
        <taxon>Basidiomycota</taxon>
        <taxon>Agaricomycotina</taxon>
        <taxon>Agaricomycetes</taxon>
        <taxon>Agaricomycetidae</taxon>
        <taxon>Agaricales</taxon>
        <taxon>Marasmiineae</taxon>
        <taxon>Omphalotaceae</taxon>
        <taxon>Lentinula</taxon>
    </lineage>
</organism>
<keyword evidence="2" id="KW-0812">Transmembrane</keyword>
<evidence type="ECO:0000256" key="1">
    <source>
        <dbReference type="SAM" id="MobiDB-lite"/>
    </source>
</evidence>
<feature type="compositionally biased region" description="Polar residues" evidence="1">
    <location>
        <begin position="122"/>
        <end position="148"/>
    </location>
</feature>
<feature type="transmembrane region" description="Helical" evidence="2">
    <location>
        <begin position="235"/>
        <end position="256"/>
    </location>
</feature>
<feature type="compositionally biased region" description="Polar residues" evidence="1">
    <location>
        <begin position="88"/>
        <end position="100"/>
    </location>
</feature>
<dbReference type="EMBL" id="MU790551">
    <property type="protein sequence ID" value="KAJ3998828.1"/>
    <property type="molecule type" value="Genomic_DNA"/>
</dbReference>
<evidence type="ECO:0000256" key="2">
    <source>
        <dbReference type="SAM" id="Phobius"/>
    </source>
</evidence>
<proteinExistence type="predicted"/>
<feature type="region of interest" description="Disordered" evidence="1">
    <location>
        <begin position="1"/>
        <end position="175"/>
    </location>
</feature>
<keyword evidence="2" id="KW-0472">Membrane</keyword>
<keyword evidence="4" id="KW-1185">Reference proteome</keyword>
<feature type="compositionally biased region" description="Polar residues" evidence="1">
    <location>
        <begin position="1"/>
        <end position="25"/>
    </location>
</feature>
<reference evidence="3" key="1">
    <citation type="submission" date="2022-08" db="EMBL/GenBank/DDBJ databases">
        <authorList>
            <consortium name="DOE Joint Genome Institute"/>
            <person name="Min B."/>
            <person name="Riley R."/>
            <person name="Sierra-Patev S."/>
            <person name="Naranjo-Ortiz M."/>
            <person name="Looney B."/>
            <person name="Konkel Z."/>
            <person name="Slot J.C."/>
            <person name="Sakamoto Y."/>
            <person name="Steenwyk J.L."/>
            <person name="Rokas A."/>
            <person name="Carro J."/>
            <person name="Camarero S."/>
            <person name="Ferreira P."/>
            <person name="Molpeceres G."/>
            <person name="Ruiz-Duenas F.J."/>
            <person name="Serrano A."/>
            <person name="Henrissat B."/>
            <person name="Drula E."/>
            <person name="Hughes K.W."/>
            <person name="Mata J.L."/>
            <person name="Ishikawa N.K."/>
            <person name="Vargas-Isla R."/>
            <person name="Ushijima S."/>
            <person name="Smith C.A."/>
            <person name="Ahrendt S."/>
            <person name="Andreopoulos W."/>
            <person name="He G."/>
            <person name="Labutti K."/>
            <person name="Lipzen A."/>
            <person name="Ng V."/>
            <person name="Sandor L."/>
            <person name="Barry K."/>
            <person name="Martinez A.T."/>
            <person name="Xiao Y."/>
            <person name="Gibbons J.G."/>
            <person name="Terashima K."/>
            <person name="Hibbett D.S."/>
            <person name="Grigoriev I.V."/>
        </authorList>
    </citation>
    <scope>NUCLEOTIDE SEQUENCE</scope>
    <source>
        <strain evidence="3">TFB10827</strain>
    </source>
</reference>
<feature type="compositionally biased region" description="Polar residues" evidence="1">
    <location>
        <begin position="70"/>
        <end position="79"/>
    </location>
</feature>
<evidence type="ECO:0000313" key="3">
    <source>
        <dbReference type="EMBL" id="KAJ3998828.1"/>
    </source>
</evidence>
<gene>
    <name evidence="3" type="ORF">F5050DRAFT_1566412</name>
</gene>
<protein>
    <recommendedName>
        <fullName evidence="5">Serine-rich protein</fullName>
    </recommendedName>
</protein>
<accession>A0ABQ8QK49</accession>